<feature type="transmembrane region" description="Helical" evidence="1">
    <location>
        <begin position="103"/>
        <end position="123"/>
    </location>
</feature>
<feature type="transmembrane region" description="Helical" evidence="1">
    <location>
        <begin position="173"/>
        <end position="192"/>
    </location>
</feature>
<sequence length="807" mass="91943">MEYTYPPLLFSLLFFTVFAVYLCIGIHGIYLNPKASLNKLFLAVCISLCLWSLGFSMTNSASGSETSLFWRRLAALGWTSSYSILLHFILVLTGKTGILKRSWFYILLYLPALINLYIFSLSIKMSAMQSDMVEIDTGWDLFFYIYYAGYLLAILVLIWIWKQKSSERNVQRQAKLIFTSFLIVSFGSSNLTNTLPQMAPVFILIPIIAIYYSIQRYGLMQHKIINKDELILDDKTRTILFDYLSIGFLTAGLLGFLSEFLPHTPTEKSSLYSNLLTGGLLLGIGFVIMIIQRLVGEDKKNTLNTIVLLFSIPLITLRFLQYAGITVWAFPVVFVIISLVFNKRSLLLGLTAVSIITQILMWIYMPKTIVQVDAFDYILRIGIFILALWIGLYVNKIYVARLRENAYQISFQRMLSEILIDFVRINQTNFDEKTNHLLETIGRFLQVDRTYFFLFNHDNNTMACTHEWCNQGIEPEIAVNKDIPFSVFPWWMEQLEGNKLVCIQDVSQLPAEAGAEKKQLQRQKVKSLVSVPIKGNGRVQGFLGINAVTSFKEWSPDHIKMLKILANLLADGLIKIKEEKEIEIKAYYDHLTALPNRILFAERLSQAIHLAKQSGKFVAVMFIDLDDFKTVNDTMGHSGGDALIKEVAQRLERCLRETDTVARFGGDEFLIMINNIPDDKDITKIVMKIMGLFERPIHLFGQEFFITGSAGVSVYPVDGEDTETLTQNADIAMYKAKGKGKNQCVLFTADMKDEVQQDMKLTHSLYRTKERQKLPLLSAASQTVYGSDNRFGGLTELEPPPNWYDSS</sequence>
<dbReference type="CDD" id="cd01949">
    <property type="entry name" value="GGDEF"/>
    <property type="match status" value="1"/>
</dbReference>
<dbReference type="Pfam" id="PF13185">
    <property type="entry name" value="GAF_2"/>
    <property type="match status" value="1"/>
</dbReference>
<keyword evidence="1" id="KW-0812">Transmembrane</keyword>
<dbReference type="eggNOG" id="COG5001">
    <property type="taxonomic scope" value="Bacteria"/>
</dbReference>
<dbReference type="SUPFAM" id="SSF55073">
    <property type="entry name" value="Nucleotide cyclase"/>
    <property type="match status" value="1"/>
</dbReference>
<dbReference type="PROSITE" id="PS50887">
    <property type="entry name" value="GGDEF"/>
    <property type="match status" value="1"/>
</dbReference>
<feature type="transmembrane region" description="Helical" evidence="1">
    <location>
        <begin position="325"/>
        <end position="341"/>
    </location>
</feature>
<feature type="transmembrane region" description="Helical" evidence="1">
    <location>
        <begin position="143"/>
        <end position="161"/>
    </location>
</feature>
<organism evidence="3 4">
    <name type="scientific">Ruminiclostridium cellobioparum subsp. termitidis CT1112</name>
    <dbReference type="NCBI Taxonomy" id="1195236"/>
    <lineage>
        <taxon>Bacteria</taxon>
        <taxon>Bacillati</taxon>
        <taxon>Bacillota</taxon>
        <taxon>Clostridia</taxon>
        <taxon>Eubacteriales</taxon>
        <taxon>Oscillospiraceae</taxon>
        <taxon>Ruminiclostridium</taxon>
    </lineage>
</organism>
<feature type="transmembrane region" description="Helical" evidence="1">
    <location>
        <begin position="346"/>
        <end position="365"/>
    </location>
</feature>
<feature type="transmembrane region" description="Helical" evidence="1">
    <location>
        <begin position="270"/>
        <end position="291"/>
    </location>
</feature>
<keyword evidence="1" id="KW-0472">Membrane</keyword>
<keyword evidence="1" id="KW-1133">Transmembrane helix</keyword>
<dbReference type="PANTHER" id="PTHR46663:SF3">
    <property type="entry name" value="SLL0267 PROTEIN"/>
    <property type="match status" value="1"/>
</dbReference>
<feature type="transmembrane region" description="Helical" evidence="1">
    <location>
        <begin position="240"/>
        <end position="258"/>
    </location>
</feature>
<feature type="transmembrane region" description="Helical" evidence="1">
    <location>
        <begin position="198"/>
        <end position="219"/>
    </location>
</feature>
<dbReference type="InterPro" id="IPR029016">
    <property type="entry name" value="GAF-like_dom_sf"/>
</dbReference>
<dbReference type="EMBL" id="AORV01000010">
    <property type="protein sequence ID" value="EMS73950.1"/>
    <property type="molecule type" value="Genomic_DNA"/>
</dbReference>
<dbReference type="PATRIC" id="fig|1195236.3.peg.310"/>
<dbReference type="FunFam" id="3.30.70.270:FF:000001">
    <property type="entry name" value="Diguanylate cyclase domain protein"/>
    <property type="match status" value="1"/>
</dbReference>
<dbReference type="Pfam" id="PF16927">
    <property type="entry name" value="HisKA_7TM"/>
    <property type="match status" value="1"/>
</dbReference>
<dbReference type="Pfam" id="PF00990">
    <property type="entry name" value="GGDEF"/>
    <property type="match status" value="1"/>
</dbReference>
<dbReference type="Gene3D" id="3.30.450.40">
    <property type="match status" value="1"/>
</dbReference>
<comment type="caution">
    <text evidence="3">The sequence shown here is derived from an EMBL/GenBank/DDBJ whole genome shotgun (WGS) entry which is preliminary data.</text>
</comment>
<accession>S0FNZ8</accession>
<protein>
    <submittedName>
        <fullName evidence="3">Diguanylate cyclase (GGDEF) domain protein</fullName>
    </submittedName>
</protein>
<proteinExistence type="predicted"/>
<evidence type="ECO:0000313" key="4">
    <source>
        <dbReference type="Proteomes" id="UP000014155"/>
    </source>
</evidence>
<dbReference type="SUPFAM" id="SSF55781">
    <property type="entry name" value="GAF domain-like"/>
    <property type="match status" value="1"/>
</dbReference>
<evidence type="ECO:0000313" key="3">
    <source>
        <dbReference type="EMBL" id="EMS73950.1"/>
    </source>
</evidence>
<feature type="transmembrane region" description="Helical" evidence="1">
    <location>
        <begin position="377"/>
        <end position="394"/>
    </location>
</feature>
<name>S0FNZ8_RUMCE</name>
<feature type="transmembrane region" description="Helical" evidence="1">
    <location>
        <begin position="303"/>
        <end position="319"/>
    </location>
</feature>
<gene>
    <name evidence="3" type="ORF">CTER_5509</name>
</gene>
<feature type="transmembrane region" description="Helical" evidence="1">
    <location>
        <begin position="40"/>
        <end position="57"/>
    </location>
</feature>
<dbReference type="PANTHER" id="PTHR46663">
    <property type="entry name" value="DIGUANYLATE CYCLASE DGCT-RELATED"/>
    <property type="match status" value="1"/>
</dbReference>
<dbReference type="SMART" id="SM00267">
    <property type="entry name" value="GGDEF"/>
    <property type="match status" value="1"/>
</dbReference>
<dbReference type="InterPro" id="IPR052163">
    <property type="entry name" value="DGC-Regulatory_Protein"/>
</dbReference>
<keyword evidence="4" id="KW-1185">Reference proteome</keyword>
<dbReference type="Gene3D" id="3.30.70.270">
    <property type="match status" value="1"/>
</dbReference>
<reference evidence="3 4" key="1">
    <citation type="journal article" date="2013" name="Genome Announc.">
        <title>Draft Genome Sequence of the Cellulolytic, Mesophilic, Anaerobic Bacterium Clostridium termitidis Strain CT1112 (DSM 5398).</title>
        <authorList>
            <person name="Lal S."/>
            <person name="Ramachandran U."/>
            <person name="Zhang X."/>
            <person name="Munir R."/>
            <person name="Sparling R."/>
            <person name="Levin D.B."/>
        </authorList>
    </citation>
    <scope>NUCLEOTIDE SEQUENCE [LARGE SCALE GENOMIC DNA]</scope>
    <source>
        <strain evidence="3 4">CT1112</strain>
    </source>
</reference>
<dbReference type="eggNOG" id="COG2203">
    <property type="taxonomic scope" value="Bacteria"/>
</dbReference>
<dbReference type="InterPro" id="IPR029787">
    <property type="entry name" value="Nucleotide_cyclase"/>
</dbReference>
<dbReference type="InterPro" id="IPR000160">
    <property type="entry name" value="GGDEF_dom"/>
</dbReference>
<evidence type="ECO:0000259" key="2">
    <source>
        <dbReference type="PROSITE" id="PS50887"/>
    </source>
</evidence>
<dbReference type="InterPro" id="IPR043128">
    <property type="entry name" value="Rev_trsase/Diguanyl_cyclase"/>
</dbReference>
<dbReference type="STRING" id="1195236.CTER_5509"/>
<dbReference type="SMART" id="SM00065">
    <property type="entry name" value="GAF"/>
    <property type="match status" value="1"/>
</dbReference>
<dbReference type="Proteomes" id="UP000014155">
    <property type="component" value="Unassembled WGS sequence"/>
</dbReference>
<dbReference type="AlphaFoldDB" id="S0FNZ8"/>
<feature type="transmembrane region" description="Helical" evidence="1">
    <location>
        <begin position="69"/>
        <end position="91"/>
    </location>
</feature>
<dbReference type="InterPro" id="IPR031621">
    <property type="entry name" value="HisKA_7TM"/>
</dbReference>
<feature type="domain" description="GGDEF" evidence="2">
    <location>
        <begin position="616"/>
        <end position="749"/>
    </location>
</feature>
<dbReference type="NCBIfam" id="TIGR00254">
    <property type="entry name" value="GGDEF"/>
    <property type="match status" value="1"/>
</dbReference>
<dbReference type="InterPro" id="IPR003018">
    <property type="entry name" value="GAF"/>
</dbReference>
<evidence type="ECO:0000256" key="1">
    <source>
        <dbReference type="SAM" id="Phobius"/>
    </source>
</evidence>
<feature type="transmembrane region" description="Helical" evidence="1">
    <location>
        <begin position="12"/>
        <end position="31"/>
    </location>
</feature>